<comment type="caution">
    <text evidence="9">The sequence shown here is derived from an EMBL/GenBank/DDBJ whole genome shotgun (WGS) entry which is preliminary data.</text>
</comment>
<dbReference type="Proteomes" id="UP001337655">
    <property type="component" value="Unassembled WGS sequence"/>
</dbReference>
<feature type="compositionally biased region" description="Basic residues" evidence="6">
    <location>
        <begin position="157"/>
        <end position="169"/>
    </location>
</feature>
<evidence type="ECO:0000256" key="6">
    <source>
        <dbReference type="SAM" id="MobiDB-lite"/>
    </source>
</evidence>
<feature type="domain" description="Origin recognition complex subunit 2 RecA-like" evidence="7">
    <location>
        <begin position="227"/>
        <end position="394"/>
    </location>
</feature>
<feature type="compositionally biased region" description="Acidic residues" evidence="6">
    <location>
        <begin position="127"/>
        <end position="142"/>
    </location>
</feature>
<sequence>MPKRRRTDNAVEEEESTPQKTRRTAQNDSPPSNATTPSNRKSILKGTPTRGPNGTSVVEPTPKSLRKVLFSTPAEKAEAAEEQETPTATRNDRSARRKSARTLQKQPDDESEDGDVAQDTALAEAILDQEDEIVGEDEEEVVVADASSQPTADTPTKRGRGRPRGRPKKERTPSPPPDLPPHELYFFQNRAGANKTSANTLAPNLLLNHEDYLTNINAYKDPHEQDIKRLADLHKRAFDQWTFEREEGFNLCLYGYGSKRQLLMDYADHLYHSSPKPPRIVVVNGYTPGLTLRDIFTLLAKTVLPKSTKLPSLPVPLLDLVLTHLTSNPPSPPITLLVHSLDSPTLRRAPAPALLGRLAAHPFISFIASVDTPQFALLWPPALLRQYNWLYHDTTTFKPYIAEIDVVEEVNALLGRSGRKIGGKDGVAFVLKSLPENARNLFRILVIEQLGAMSHLEADATLGGGDVEDEDEGMLGVSDDEDAAAEAQATPSRRQKRGRPPKKAKAAVTKKVVAPAAEGVEYRTLYHKAVEEFVCSSELSFRTLLKEFHDHQMVESRKDGMGVERLFVPGMGRGELEGLLEELV</sequence>
<comment type="similarity">
    <text evidence="2 5">Belongs to the ORC2 family.</text>
</comment>
<dbReference type="PANTHER" id="PTHR14052:SF0">
    <property type="entry name" value="ORIGIN RECOGNITION COMPLEX SUBUNIT 2"/>
    <property type="match status" value="1"/>
</dbReference>
<evidence type="ECO:0000256" key="3">
    <source>
        <dbReference type="ARBA" id="ARBA00022705"/>
    </source>
</evidence>
<dbReference type="GO" id="GO:0005664">
    <property type="term" value="C:nuclear origin of replication recognition complex"/>
    <property type="evidence" value="ECO:0007669"/>
    <property type="project" value="UniProtKB-UniRule"/>
</dbReference>
<feature type="region of interest" description="Disordered" evidence="6">
    <location>
        <begin position="482"/>
        <end position="505"/>
    </location>
</feature>
<dbReference type="InterPro" id="IPR056773">
    <property type="entry name" value="WHD_ORC2"/>
</dbReference>
<feature type="region of interest" description="Disordered" evidence="6">
    <location>
        <begin position="1"/>
        <end position="181"/>
    </location>
</feature>
<dbReference type="PROSITE" id="PS00354">
    <property type="entry name" value="HMGI_Y"/>
    <property type="match status" value="1"/>
</dbReference>
<dbReference type="GO" id="GO:0003688">
    <property type="term" value="F:DNA replication origin binding"/>
    <property type="evidence" value="ECO:0007669"/>
    <property type="project" value="UniProtKB-UniRule"/>
</dbReference>
<evidence type="ECO:0000313" key="9">
    <source>
        <dbReference type="EMBL" id="KAK5166336.1"/>
    </source>
</evidence>
<evidence type="ECO:0000313" key="10">
    <source>
        <dbReference type="Proteomes" id="UP001337655"/>
    </source>
</evidence>
<dbReference type="PANTHER" id="PTHR14052">
    <property type="entry name" value="ORIGIN RECOGNITION COMPLEX SUBUNIT 2"/>
    <property type="match status" value="1"/>
</dbReference>
<gene>
    <name evidence="9" type="primary">ORC2</name>
    <name evidence="9" type="ORF">LTR77_008597</name>
</gene>
<dbReference type="AlphaFoldDB" id="A0AAV9P1F7"/>
<dbReference type="GeneID" id="89929930"/>
<keyword evidence="3 5" id="KW-0235">DNA replication</keyword>
<feature type="compositionally biased region" description="Polar residues" evidence="6">
    <location>
        <begin position="24"/>
        <end position="41"/>
    </location>
</feature>
<dbReference type="RefSeq" id="XP_064656289.1">
    <property type="nucleotide sequence ID" value="XM_064805829.1"/>
</dbReference>
<feature type="compositionally biased region" description="Basic residues" evidence="6">
    <location>
        <begin position="493"/>
        <end position="505"/>
    </location>
</feature>
<accession>A0AAV9P1F7</accession>
<keyword evidence="4 5" id="KW-0539">Nucleus</keyword>
<protein>
    <recommendedName>
        <fullName evidence="5">Origin recognition complex subunit 2</fullName>
    </recommendedName>
</protein>
<organism evidence="9 10">
    <name type="scientific">Saxophila tyrrhenica</name>
    <dbReference type="NCBI Taxonomy" id="1690608"/>
    <lineage>
        <taxon>Eukaryota</taxon>
        <taxon>Fungi</taxon>
        <taxon>Dikarya</taxon>
        <taxon>Ascomycota</taxon>
        <taxon>Pezizomycotina</taxon>
        <taxon>Dothideomycetes</taxon>
        <taxon>Dothideomycetidae</taxon>
        <taxon>Mycosphaerellales</taxon>
        <taxon>Extremaceae</taxon>
        <taxon>Saxophila</taxon>
    </lineage>
</organism>
<reference evidence="9 10" key="1">
    <citation type="submission" date="2023-08" db="EMBL/GenBank/DDBJ databases">
        <title>Black Yeasts Isolated from many extreme environments.</title>
        <authorList>
            <person name="Coleine C."/>
            <person name="Stajich J.E."/>
            <person name="Selbmann L."/>
        </authorList>
    </citation>
    <scope>NUCLEOTIDE SEQUENCE [LARGE SCALE GENOMIC DNA]</scope>
    <source>
        <strain evidence="9 10">CCFEE 5935</strain>
    </source>
</reference>
<dbReference type="EMBL" id="JAVRRT010000014">
    <property type="protein sequence ID" value="KAK5166336.1"/>
    <property type="molecule type" value="Genomic_DNA"/>
</dbReference>
<keyword evidence="10" id="KW-1185">Reference proteome</keyword>
<dbReference type="GO" id="GO:0006260">
    <property type="term" value="P:DNA replication"/>
    <property type="evidence" value="ECO:0007669"/>
    <property type="project" value="UniProtKB-UniRule"/>
</dbReference>
<comment type="function">
    <text evidence="5">Component of the origin recognition complex (ORC) that binds origins of replication. DNA-binding is ATP-dependent. ORC is required to assemble the pre-replication complex necessary to initiate DNA replication.</text>
</comment>
<evidence type="ECO:0000256" key="4">
    <source>
        <dbReference type="ARBA" id="ARBA00023242"/>
    </source>
</evidence>
<evidence type="ECO:0000259" key="7">
    <source>
        <dbReference type="Pfam" id="PF04084"/>
    </source>
</evidence>
<dbReference type="InterPro" id="IPR007220">
    <property type="entry name" value="ORC2"/>
</dbReference>
<evidence type="ECO:0000256" key="1">
    <source>
        <dbReference type="ARBA" id="ARBA00004123"/>
    </source>
</evidence>
<evidence type="ECO:0000256" key="2">
    <source>
        <dbReference type="ARBA" id="ARBA00007421"/>
    </source>
</evidence>
<dbReference type="Pfam" id="PF24882">
    <property type="entry name" value="WHD_ORC2"/>
    <property type="match status" value="1"/>
</dbReference>
<proteinExistence type="inferred from homology"/>
<name>A0AAV9P1F7_9PEZI</name>
<dbReference type="InterPro" id="IPR000637">
    <property type="entry name" value="HMGI/Y_DNA-bd_CS"/>
</dbReference>
<comment type="subunit">
    <text evidence="5">Component of the origin recognition complex (ORC).</text>
</comment>
<dbReference type="GO" id="GO:0006355">
    <property type="term" value="P:regulation of DNA-templated transcription"/>
    <property type="evidence" value="ECO:0007669"/>
    <property type="project" value="InterPro"/>
</dbReference>
<feature type="domain" description="Origin recognition complex subunit 2 winged-helix" evidence="8">
    <location>
        <begin position="516"/>
        <end position="569"/>
    </location>
</feature>
<dbReference type="Pfam" id="PF04084">
    <property type="entry name" value="RecA-like_ORC2"/>
    <property type="match status" value="1"/>
</dbReference>
<evidence type="ECO:0000259" key="8">
    <source>
        <dbReference type="Pfam" id="PF24882"/>
    </source>
</evidence>
<dbReference type="InterPro" id="IPR056772">
    <property type="entry name" value="RecA-like_ORC2"/>
</dbReference>
<evidence type="ECO:0000256" key="5">
    <source>
        <dbReference type="RuleBase" id="RU368084"/>
    </source>
</evidence>
<comment type="subcellular location">
    <subcellularLocation>
        <location evidence="1 5">Nucleus</location>
    </subcellularLocation>
</comment>